<gene>
    <name evidence="3" type="ORF">SAMN02744645_2818</name>
</gene>
<feature type="domain" description="Phospholipid/glycerol acyltransferase" evidence="2">
    <location>
        <begin position="151"/>
        <end position="287"/>
    </location>
</feature>
<accession>A0A1M5QTH9</accession>
<dbReference type="AlphaFoldDB" id="A0A1M5QTH9"/>
<sequence length="436" mass="49423">MPRCALVADPTGTAQHHPNPRSDRVQVSTDLTLTLERLGYSVVTLTENMMDEFEAIRPYADAEVPAVMARLFADREFLDILAHFRFPRLAGPMGWMLKPLIAQRLRREFATIHSIDTLQARIEMYLERTIERATDGITYSGLEKLRPGCAYLFIANHRDIVMDPAFVNYAVFQAKMRTPRIAIGDNLLQRPFVSDLMRLNKSFIVRRSVTGRREKLAAYQLLSAYINHSIRNDGESIWIAQAEGRAKDGDDRTDSAILKMLHMSRKDEPFSEALASLQPTPVSISYEYDPCDQAKARELYIRASTGSYTKAPGEDDTSIALGITGYKGRVHVSFGTPISEVPEDAKQLAADIDQQILTDYRLFPVNFLAHRMWEHRDPALAIPELSELFSRAEIERAEAEWGKRLAACPSVQQPYLIQQYAMPVRNQYRLKAGLSL</sequence>
<protein>
    <submittedName>
        <fullName evidence="3">Glycerol-3-phosphate acyltransferase</fullName>
    </submittedName>
</protein>
<keyword evidence="3" id="KW-0808">Transferase</keyword>
<dbReference type="EMBL" id="FQXA01000004">
    <property type="protein sequence ID" value="SHH17080.1"/>
    <property type="molecule type" value="Genomic_DNA"/>
</dbReference>
<dbReference type="SMART" id="SM00563">
    <property type="entry name" value="PlsC"/>
    <property type="match status" value="1"/>
</dbReference>
<organism evidence="3 4">
    <name type="scientific">Stutzerimonas xanthomarina DSM 18231</name>
    <dbReference type="NCBI Taxonomy" id="1403346"/>
    <lineage>
        <taxon>Bacteria</taxon>
        <taxon>Pseudomonadati</taxon>
        <taxon>Pseudomonadota</taxon>
        <taxon>Gammaproteobacteria</taxon>
        <taxon>Pseudomonadales</taxon>
        <taxon>Pseudomonadaceae</taxon>
        <taxon>Stutzerimonas</taxon>
    </lineage>
</organism>
<dbReference type="InterPro" id="IPR002123">
    <property type="entry name" value="Plipid/glycerol_acylTrfase"/>
</dbReference>
<dbReference type="PANTHER" id="PTHR30068">
    <property type="entry name" value="URONATE ISOMERASE"/>
    <property type="match status" value="1"/>
</dbReference>
<dbReference type="Pfam" id="PF01553">
    <property type="entry name" value="Acyltransferase"/>
    <property type="match status" value="1"/>
</dbReference>
<dbReference type="GO" id="GO:0016746">
    <property type="term" value="F:acyltransferase activity"/>
    <property type="evidence" value="ECO:0007669"/>
    <property type="project" value="UniProtKB-KW"/>
</dbReference>
<dbReference type="SUPFAM" id="SSF69593">
    <property type="entry name" value="Glycerol-3-phosphate (1)-acyltransferase"/>
    <property type="match status" value="1"/>
</dbReference>
<proteinExistence type="predicted"/>
<evidence type="ECO:0000256" key="1">
    <source>
        <dbReference type="SAM" id="MobiDB-lite"/>
    </source>
</evidence>
<dbReference type="GO" id="GO:0042840">
    <property type="term" value="P:D-glucuronate catabolic process"/>
    <property type="evidence" value="ECO:0007669"/>
    <property type="project" value="TreeGrafter"/>
</dbReference>
<dbReference type="PANTHER" id="PTHR30068:SF3">
    <property type="entry name" value="PHOSPHOLIPID_GLYCEROL ACYLTRANSFERASE DOMAIN-CONTAINING PROTEIN"/>
    <property type="match status" value="1"/>
</dbReference>
<dbReference type="Proteomes" id="UP000184000">
    <property type="component" value="Unassembled WGS sequence"/>
</dbReference>
<evidence type="ECO:0000313" key="4">
    <source>
        <dbReference type="Proteomes" id="UP000184000"/>
    </source>
</evidence>
<evidence type="ECO:0000313" key="3">
    <source>
        <dbReference type="EMBL" id="SHH17080.1"/>
    </source>
</evidence>
<evidence type="ECO:0000259" key="2">
    <source>
        <dbReference type="SMART" id="SM00563"/>
    </source>
</evidence>
<keyword evidence="3" id="KW-0012">Acyltransferase</keyword>
<reference evidence="3 4" key="1">
    <citation type="submission" date="2016-11" db="EMBL/GenBank/DDBJ databases">
        <authorList>
            <person name="Jaros S."/>
            <person name="Januszkiewicz K."/>
            <person name="Wedrychowicz H."/>
        </authorList>
    </citation>
    <scope>NUCLEOTIDE SEQUENCE [LARGE SCALE GENOMIC DNA]</scope>
    <source>
        <strain evidence="3 4">DSM 18231</strain>
    </source>
</reference>
<dbReference type="GO" id="GO:0019698">
    <property type="term" value="P:D-galacturonate catabolic process"/>
    <property type="evidence" value="ECO:0007669"/>
    <property type="project" value="TreeGrafter"/>
</dbReference>
<feature type="region of interest" description="Disordered" evidence="1">
    <location>
        <begin position="1"/>
        <end position="25"/>
    </location>
</feature>
<name>A0A1M5QTH9_9GAMM</name>